<evidence type="ECO:0000313" key="1">
    <source>
        <dbReference type="EMBL" id="BCA29210.1"/>
    </source>
</evidence>
<proteinExistence type="predicted"/>
<dbReference type="EMBL" id="AP022642">
    <property type="protein sequence ID" value="BCA29210.1"/>
    <property type="molecule type" value="Genomic_DNA"/>
</dbReference>
<accession>A0A679GPL1</accession>
<protein>
    <submittedName>
        <fullName evidence="1">Uncharacterized protein</fullName>
    </submittedName>
</protein>
<reference evidence="1 2" key="1">
    <citation type="journal article" date="2020" name="Microbiol. Resour. Announc.">
        <title>Complete genome sequence of Pseudomonas otitidis strain MrB4, isolated from Lake Biwa in Japan.</title>
        <authorList>
            <person name="Miyazaki K."/>
            <person name="Hase E."/>
            <person name="Maruya T."/>
        </authorList>
    </citation>
    <scope>NUCLEOTIDE SEQUENCE [LARGE SCALE GENOMIC DNA]</scope>
    <source>
        <strain evidence="1 2">MrB4</strain>
    </source>
</reference>
<sequence length="133" mass="14819">MSSPMEGAKAARKALQQLQKCLNAPDVVPEQCYRMNSATYPLVCYINQLTGLFLSGNYPVIPIFLDRAYRALTDVPHARVSEAYRVLALDYLGQMARFVVQYGDLSEDERYLKDCIPAALLLPDSSLATAAQR</sequence>
<gene>
    <name evidence="1" type="ORF">PtoMrB4_31870</name>
</gene>
<dbReference type="Proteomes" id="UP000501237">
    <property type="component" value="Chromosome"/>
</dbReference>
<dbReference type="KEGG" id="poj:PtoMrB4_31870"/>
<dbReference type="AlphaFoldDB" id="A0A679GPL1"/>
<organism evidence="1 2">
    <name type="scientific">Metapseudomonas otitidis</name>
    <dbReference type="NCBI Taxonomy" id="319939"/>
    <lineage>
        <taxon>Bacteria</taxon>
        <taxon>Pseudomonadati</taxon>
        <taxon>Pseudomonadota</taxon>
        <taxon>Gammaproteobacteria</taxon>
        <taxon>Pseudomonadales</taxon>
        <taxon>Pseudomonadaceae</taxon>
        <taxon>Metapseudomonas</taxon>
    </lineage>
</organism>
<evidence type="ECO:0000313" key="2">
    <source>
        <dbReference type="Proteomes" id="UP000501237"/>
    </source>
</evidence>
<name>A0A679GPL1_9GAMM</name>